<gene>
    <name evidence="2" type="ORF">GCM10010987_03110</name>
</gene>
<reference evidence="2" key="1">
    <citation type="journal article" date="2014" name="Int. J. Syst. Evol. Microbiol.">
        <title>Complete genome sequence of Corynebacterium casei LMG S-19264T (=DSM 44701T), isolated from a smear-ripened cheese.</title>
        <authorList>
            <consortium name="US DOE Joint Genome Institute (JGI-PGF)"/>
            <person name="Walter F."/>
            <person name="Albersmeier A."/>
            <person name="Kalinowski J."/>
            <person name="Ruckert C."/>
        </authorList>
    </citation>
    <scope>NUCLEOTIDE SEQUENCE</scope>
    <source>
        <strain evidence="2">CGMCC 1.15034</strain>
    </source>
</reference>
<dbReference type="Proteomes" id="UP000625079">
    <property type="component" value="Unassembled WGS sequence"/>
</dbReference>
<name>A0AA87W2M6_9BRAD</name>
<evidence type="ECO:0000313" key="3">
    <source>
        <dbReference type="Proteomes" id="UP000625079"/>
    </source>
</evidence>
<sequence>MDDIEDHADAAPGGQRDAVIVIVRGLAEDGQRLLGGLPQRGIRAHPDDFGHEPAGLGPIGINRRPQALQRQFPGFKSFHHARNV</sequence>
<feature type="region of interest" description="Disordered" evidence="1">
    <location>
        <begin position="37"/>
        <end position="61"/>
    </location>
</feature>
<dbReference type="AlphaFoldDB" id="A0AA87W2M6"/>
<evidence type="ECO:0000256" key="1">
    <source>
        <dbReference type="SAM" id="MobiDB-lite"/>
    </source>
</evidence>
<organism evidence="2 3">
    <name type="scientific">Bradyrhizobium guangdongense</name>
    <dbReference type="NCBI Taxonomy" id="1325090"/>
    <lineage>
        <taxon>Bacteria</taxon>
        <taxon>Pseudomonadati</taxon>
        <taxon>Pseudomonadota</taxon>
        <taxon>Alphaproteobacteria</taxon>
        <taxon>Hyphomicrobiales</taxon>
        <taxon>Nitrobacteraceae</taxon>
        <taxon>Bradyrhizobium</taxon>
    </lineage>
</organism>
<dbReference type="EMBL" id="BMHC01000001">
    <property type="protein sequence ID" value="GGI19199.1"/>
    <property type="molecule type" value="Genomic_DNA"/>
</dbReference>
<reference evidence="2" key="2">
    <citation type="submission" date="2022-12" db="EMBL/GenBank/DDBJ databases">
        <authorList>
            <person name="Sun Q."/>
            <person name="Zhou Y."/>
        </authorList>
    </citation>
    <scope>NUCLEOTIDE SEQUENCE</scope>
    <source>
        <strain evidence="2">CGMCC 1.15034</strain>
    </source>
</reference>
<proteinExistence type="predicted"/>
<protein>
    <submittedName>
        <fullName evidence="2">Uncharacterized protein</fullName>
    </submittedName>
</protein>
<evidence type="ECO:0000313" key="2">
    <source>
        <dbReference type="EMBL" id="GGI19199.1"/>
    </source>
</evidence>
<comment type="caution">
    <text evidence="2">The sequence shown here is derived from an EMBL/GenBank/DDBJ whole genome shotgun (WGS) entry which is preliminary data.</text>
</comment>
<accession>A0AA87W2M6</accession>